<evidence type="ECO:0000313" key="18">
    <source>
        <dbReference type="EMBL" id="TFW32415.1"/>
    </source>
</evidence>
<evidence type="ECO:0000256" key="1">
    <source>
        <dbReference type="ARBA" id="ARBA00004429"/>
    </source>
</evidence>
<dbReference type="GO" id="GO:0007165">
    <property type="term" value="P:signal transduction"/>
    <property type="evidence" value="ECO:0007669"/>
    <property type="project" value="UniProtKB-KW"/>
</dbReference>
<comment type="subcellular location">
    <subcellularLocation>
        <location evidence="1">Cell inner membrane</location>
        <topology evidence="1">Multi-pass membrane protein</topology>
    </subcellularLocation>
</comment>
<dbReference type="EMBL" id="SPUM01000058">
    <property type="protein sequence ID" value="TFW32415.1"/>
    <property type="molecule type" value="Genomic_DNA"/>
</dbReference>
<feature type="transmembrane region" description="Helical" evidence="14">
    <location>
        <begin position="197"/>
        <end position="219"/>
    </location>
</feature>
<dbReference type="PROSITE" id="PS50192">
    <property type="entry name" value="T_SNARE"/>
    <property type="match status" value="1"/>
</dbReference>
<dbReference type="SMART" id="SM00304">
    <property type="entry name" value="HAMP"/>
    <property type="match status" value="1"/>
</dbReference>
<feature type="region of interest" description="Disordered" evidence="13">
    <location>
        <begin position="530"/>
        <end position="563"/>
    </location>
</feature>
<dbReference type="CDD" id="cd11386">
    <property type="entry name" value="MCP_signal"/>
    <property type="match status" value="1"/>
</dbReference>
<evidence type="ECO:0000256" key="4">
    <source>
        <dbReference type="ARBA" id="ARBA00022500"/>
    </source>
</evidence>
<evidence type="ECO:0000256" key="8">
    <source>
        <dbReference type="ARBA" id="ARBA00023136"/>
    </source>
</evidence>
<dbReference type="GO" id="GO:0006935">
    <property type="term" value="P:chemotaxis"/>
    <property type="evidence" value="ECO:0007669"/>
    <property type="project" value="UniProtKB-KW"/>
</dbReference>
<dbReference type="OrthoDB" id="9806477at2"/>
<dbReference type="Gene3D" id="1.10.287.950">
    <property type="entry name" value="Methyl-accepting chemotaxis protein"/>
    <property type="match status" value="1"/>
</dbReference>
<dbReference type="RefSeq" id="WP_135189615.1">
    <property type="nucleotide sequence ID" value="NZ_SPUM01000058.1"/>
</dbReference>
<feature type="domain" description="HAMP" evidence="17">
    <location>
        <begin position="220"/>
        <end position="272"/>
    </location>
</feature>
<feature type="domain" description="Methyl-accepting transducer" evidence="15">
    <location>
        <begin position="277"/>
        <end position="506"/>
    </location>
</feature>
<keyword evidence="7 14" id="KW-1133">Transmembrane helix</keyword>
<gene>
    <name evidence="18" type="ORF">E4O92_09975</name>
</gene>
<dbReference type="CDD" id="cd06225">
    <property type="entry name" value="HAMP"/>
    <property type="match status" value="1"/>
</dbReference>
<evidence type="ECO:0000256" key="7">
    <source>
        <dbReference type="ARBA" id="ARBA00022989"/>
    </source>
</evidence>
<dbReference type="SUPFAM" id="SSF58104">
    <property type="entry name" value="Methyl-accepting chemotaxis protein (MCP) signaling domain"/>
    <property type="match status" value="1"/>
</dbReference>
<dbReference type="PROSITE" id="PS50885">
    <property type="entry name" value="HAMP"/>
    <property type="match status" value="1"/>
</dbReference>
<feature type="domain" description="T-SNARE coiled-coil homology" evidence="16">
    <location>
        <begin position="436"/>
        <end position="498"/>
    </location>
</feature>
<evidence type="ECO:0000256" key="10">
    <source>
        <dbReference type="ARBA" id="ARBA00029447"/>
    </source>
</evidence>
<comment type="similarity">
    <text evidence="10">Belongs to the methyl-accepting chemotaxis (MCP) protein family.</text>
</comment>
<feature type="compositionally biased region" description="Low complexity" evidence="13">
    <location>
        <begin position="551"/>
        <end position="563"/>
    </location>
</feature>
<dbReference type="Proteomes" id="UP000297258">
    <property type="component" value="Unassembled WGS sequence"/>
</dbReference>
<dbReference type="InterPro" id="IPR003122">
    <property type="entry name" value="Tar_rcpt_lig-bd"/>
</dbReference>
<dbReference type="FunFam" id="1.10.287.950:FF:000001">
    <property type="entry name" value="Methyl-accepting chemotaxis sensory transducer"/>
    <property type="match status" value="1"/>
</dbReference>
<dbReference type="PROSITE" id="PS50111">
    <property type="entry name" value="CHEMOTAXIS_TRANSDUC_2"/>
    <property type="match status" value="1"/>
</dbReference>
<evidence type="ECO:0000256" key="12">
    <source>
        <dbReference type="SAM" id="Coils"/>
    </source>
</evidence>
<evidence type="ECO:0000256" key="9">
    <source>
        <dbReference type="ARBA" id="ARBA00023224"/>
    </source>
</evidence>
<keyword evidence="12" id="KW-0175">Coiled coil</keyword>
<evidence type="ECO:0000256" key="2">
    <source>
        <dbReference type="ARBA" id="ARBA00022475"/>
    </source>
</evidence>
<evidence type="ECO:0000259" key="17">
    <source>
        <dbReference type="PROSITE" id="PS50885"/>
    </source>
</evidence>
<accession>A0A4Y9T499</accession>
<evidence type="ECO:0000256" key="6">
    <source>
        <dbReference type="ARBA" id="ARBA00022692"/>
    </source>
</evidence>
<keyword evidence="9 11" id="KW-0807">Transducer</keyword>
<keyword evidence="6 14" id="KW-0812">Transmembrane</keyword>
<dbReference type="InterPro" id="IPR051310">
    <property type="entry name" value="MCP_chemotaxis"/>
</dbReference>
<evidence type="ECO:0000256" key="11">
    <source>
        <dbReference type="PROSITE-ProRule" id="PRU00284"/>
    </source>
</evidence>
<keyword evidence="2" id="KW-1003">Cell membrane</keyword>
<feature type="coiled-coil region" evidence="12">
    <location>
        <begin position="477"/>
        <end position="515"/>
    </location>
</feature>
<keyword evidence="3" id="KW-0488">Methylation</keyword>
<dbReference type="InterPro" id="IPR003660">
    <property type="entry name" value="HAMP_dom"/>
</dbReference>
<name>A0A4Y9T499_9BURK</name>
<dbReference type="GO" id="GO:0005886">
    <property type="term" value="C:plasma membrane"/>
    <property type="evidence" value="ECO:0007669"/>
    <property type="project" value="UniProtKB-SubCell"/>
</dbReference>
<keyword evidence="19" id="KW-1185">Reference proteome</keyword>
<evidence type="ECO:0000259" key="15">
    <source>
        <dbReference type="PROSITE" id="PS50111"/>
    </source>
</evidence>
<organism evidence="18 19">
    <name type="scientific">Massilia horti</name>
    <dbReference type="NCBI Taxonomy" id="2562153"/>
    <lineage>
        <taxon>Bacteria</taxon>
        <taxon>Pseudomonadati</taxon>
        <taxon>Pseudomonadota</taxon>
        <taxon>Betaproteobacteria</taxon>
        <taxon>Burkholderiales</taxon>
        <taxon>Oxalobacteraceae</taxon>
        <taxon>Telluria group</taxon>
        <taxon>Massilia</taxon>
    </lineage>
</organism>
<comment type="caution">
    <text evidence="18">The sequence shown here is derived from an EMBL/GenBank/DDBJ whole genome shotgun (WGS) entry which is preliminary data.</text>
</comment>
<dbReference type="InterPro" id="IPR004089">
    <property type="entry name" value="MCPsignal_dom"/>
</dbReference>
<reference evidence="18 19" key="1">
    <citation type="submission" date="2019-03" db="EMBL/GenBank/DDBJ databases">
        <title>Draft genome of Massilia hortus sp. nov., a novel bacterial species of the Oxalobacteraceae family.</title>
        <authorList>
            <person name="Peta V."/>
            <person name="Raths R."/>
            <person name="Bucking H."/>
        </authorList>
    </citation>
    <scope>NUCLEOTIDE SEQUENCE [LARGE SCALE GENOMIC DNA]</scope>
    <source>
        <strain evidence="18 19">ONC3</strain>
    </source>
</reference>
<proteinExistence type="inferred from homology"/>
<dbReference type="SMART" id="SM00283">
    <property type="entry name" value="MA"/>
    <property type="match status" value="1"/>
</dbReference>
<sequence length="563" mass="60238">MLKNINVKTLIVLTLGFLLLVLVSVGGVGLLSVKRTTSALQSTSMEDMRVRSEVEHIRFKMEFNRSVILQALQHNPAMEWYKLHDHPLDVHFKAINETSAEINKAWKEYTANITSPEERKRAEAWFDASGHLGIDAINDAAKAMQRNDWDGAEDILIKRINPGYRISDTPLRELTDLLKERQKSDDAAVAQTIQNTTYVICAVVALAALLAIGAGTVLVRGIYAPLEQAIGIARRVAQGDIGRHIEIDSNNEIGQLLKALAEMDGSLARIVKDVRDATDTIASAAHQISAGNDDLARRTESQAGSLVETTASMEQITDTVRRNGDNARQANQLALSAAQVAGKGGQVVSQVVDTMGSIDESARKIVDIIGVIDGIAFQTNILALNAAVEAARAGEEGRGFAVVAGEVRNLAQRSASAAKEIKALIDDSVDKVKLGTALVDQAGSTMEEIVVSVNRVTDIMSEIAAASHEQSEGIDQINKAVGQMDDATQQNAALVEEAAAAAVSLEQQASNLVELVSVFQVADAHAGEHRPGLNLVAGSNTSNPATGRQQRLPAASPRLARRA</sequence>
<keyword evidence="8 14" id="KW-0472">Membrane</keyword>
<protein>
    <submittedName>
        <fullName evidence="18">HAMP domain-containing protein</fullName>
    </submittedName>
</protein>
<dbReference type="Pfam" id="PF02203">
    <property type="entry name" value="TarH"/>
    <property type="match status" value="1"/>
</dbReference>
<evidence type="ECO:0000313" key="19">
    <source>
        <dbReference type="Proteomes" id="UP000297258"/>
    </source>
</evidence>
<dbReference type="PRINTS" id="PR00260">
    <property type="entry name" value="CHEMTRNSDUCR"/>
</dbReference>
<feature type="compositionally biased region" description="Polar residues" evidence="13">
    <location>
        <begin position="537"/>
        <end position="549"/>
    </location>
</feature>
<dbReference type="AlphaFoldDB" id="A0A4Y9T499"/>
<dbReference type="GO" id="GO:0004888">
    <property type="term" value="F:transmembrane signaling receptor activity"/>
    <property type="evidence" value="ECO:0007669"/>
    <property type="project" value="InterPro"/>
</dbReference>
<evidence type="ECO:0000256" key="14">
    <source>
        <dbReference type="SAM" id="Phobius"/>
    </source>
</evidence>
<evidence type="ECO:0000256" key="13">
    <source>
        <dbReference type="SAM" id="MobiDB-lite"/>
    </source>
</evidence>
<keyword evidence="4" id="KW-0145">Chemotaxis</keyword>
<evidence type="ECO:0000256" key="5">
    <source>
        <dbReference type="ARBA" id="ARBA00022519"/>
    </source>
</evidence>
<keyword evidence="5" id="KW-0997">Cell inner membrane</keyword>
<dbReference type="Pfam" id="PF00672">
    <property type="entry name" value="HAMP"/>
    <property type="match status" value="1"/>
</dbReference>
<dbReference type="PANTHER" id="PTHR43531">
    <property type="entry name" value="PROTEIN ICFG"/>
    <property type="match status" value="1"/>
</dbReference>
<evidence type="ECO:0000259" key="16">
    <source>
        <dbReference type="PROSITE" id="PS50192"/>
    </source>
</evidence>
<dbReference type="PANTHER" id="PTHR43531:SF14">
    <property type="entry name" value="METHYL-ACCEPTING CHEMOTAXIS PROTEIN I-RELATED"/>
    <property type="match status" value="1"/>
</dbReference>
<dbReference type="InterPro" id="IPR004090">
    <property type="entry name" value="Chemotax_Me-accpt_rcpt"/>
</dbReference>
<evidence type="ECO:0000256" key="3">
    <source>
        <dbReference type="ARBA" id="ARBA00022481"/>
    </source>
</evidence>
<dbReference type="InterPro" id="IPR000727">
    <property type="entry name" value="T_SNARE_dom"/>
</dbReference>
<dbReference type="Pfam" id="PF00015">
    <property type="entry name" value="MCPsignal"/>
    <property type="match status" value="1"/>
</dbReference>